<keyword evidence="13 15" id="KW-0326">Glycosidase</keyword>
<comment type="function">
    <text evidence="14">Base excision repair (BER) glycosylase that initiates repair of A:oxoG to C:G by removing the inappropriately paired adenine base from the DNA backbone, generating an abasic site product. 8-oxoguanine (oxoG) is a genotoxic DNA lesion resulting from oxidation of guanine; this residue is misread by replicative DNA polymerases, that insert adenine instead of cytosine opposite the oxidized damaged base. Shows a powerful dicrimination of A versus C, since it does not cleave cytosine in oxoG:C pairs. May also be able to remove adenine from A:G mispairs, although this activity may not be physiologically relevant.</text>
</comment>
<accession>A0A419SDQ5</accession>
<dbReference type="AlphaFoldDB" id="A0A419SDQ5"/>
<dbReference type="InterPro" id="IPR003651">
    <property type="entry name" value="Endonuclease3_FeS-loop_motif"/>
</dbReference>
<dbReference type="InterPro" id="IPR029119">
    <property type="entry name" value="MutY_C"/>
</dbReference>
<dbReference type="Pfam" id="PF00633">
    <property type="entry name" value="HHH"/>
    <property type="match status" value="1"/>
</dbReference>
<evidence type="ECO:0000256" key="15">
    <source>
        <dbReference type="RuleBase" id="RU365096"/>
    </source>
</evidence>
<evidence type="ECO:0000256" key="10">
    <source>
        <dbReference type="ARBA" id="ARBA00023014"/>
    </source>
</evidence>
<dbReference type="GO" id="GO:0051539">
    <property type="term" value="F:4 iron, 4 sulfur cluster binding"/>
    <property type="evidence" value="ECO:0007669"/>
    <property type="project" value="UniProtKB-UniRule"/>
</dbReference>
<comment type="caution">
    <text evidence="17">The sequence shown here is derived from an EMBL/GenBank/DDBJ whole genome shotgun (WGS) entry which is preliminary data.</text>
</comment>
<dbReference type="InterPro" id="IPR023170">
    <property type="entry name" value="HhH_base_excis_C"/>
</dbReference>
<protein>
    <recommendedName>
        <fullName evidence="4 15">Adenine DNA glycosylase</fullName>
        <ecNumber evidence="3 15">3.2.2.31</ecNumber>
    </recommendedName>
</protein>
<evidence type="ECO:0000313" key="18">
    <source>
        <dbReference type="Proteomes" id="UP000284219"/>
    </source>
</evidence>
<dbReference type="Pfam" id="PF00730">
    <property type="entry name" value="HhH-GPD"/>
    <property type="match status" value="1"/>
</dbReference>
<dbReference type="CDD" id="cd00056">
    <property type="entry name" value="ENDO3c"/>
    <property type="match status" value="1"/>
</dbReference>
<dbReference type="Gene3D" id="1.10.1670.10">
    <property type="entry name" value="Helix-hairpin-Helix base-excision DNA repair enzymes (C-terminal)"/>
    <property type="match status" value="1"/>
</dbReference>
<dbReference type="FunFam" id="1.10.340.30:FF:000010">
    <property type="entry name" value="Adenine DNA glycosylase"/>
    <property type="match status" value="1"/>
</dbReference>
<proteinExistence type="inferred from homology"/>
<keyword evidence="18" id="KW-1185">Reference proteome</keyword>
<dbReference type="Gene3D" id="3.90.79.10">
    <property type="entry name" value="Nucleoside Triphosphate Pyrophosphohydrolase"/>
    <property type="match status" value="1"/>
</dbReference>
<dbReference type="InterPro" id="IPR015797">
    <property type="entry name" value="NUDIX_hydrolase-like_dom_sf"/>
</dbReference>
<dbReference type="SMART" id="SM00525">
    <property type="entry name" value="FES"/>
    <property type="match status" value="1"/>
</dbReference>
<dbReference type="SMART" id="SM00478">
    <property type="entry name" value="ENDO3c"/>
    <property type="match status" value="1"/>
</dbReference>
<dbReference type="SUPFAM" id="SSF48150">
    <property type="entry name" value="DNA-glycosylase"/>
    <property type="match status" value="1"/>
</dbReference>
<dbReference type="FunFam" id="1.10.1670.10:FF:000002">
    <property type="entry name" value="Adenine DNA glycosylase"/>
    <property type="match status" value="1"/>
</dbReference>
<dbReference type="GO" id="GO:0006298">
    <property type="term" value="P:mismatch repair"/>
    <property type="evidence" value="ECO:0007669"/>
    <property type="project" value="TreeGrafter"/>
</dbReference>
<keyword evidence="5" id="KW-0004">4Fe-4S</keyword>
<organism evidence="17 18">
    <name type="scientific">Ammoniphilus oxalaticus</name>
    <dbReference type="NCBI Taxonomy" id="66863"/>
    <lineage>
        <taxon>Bacteria</taxon>
        <taxon>Bacillati</taxon>
        <taxon>Bacillota</taxon>
        <taxon>Bacilli</taxon>
        <taxon>Bacillales</taxon>
        <taxon>Paenibacillaceae</taxon>
        <taxon>Aneurinibacillus group</taxon>
        <taxon>Ammoniphilus</taxon>
    </lineage>
</organism>
<evidence type="ECO:0000256" key="4">
    <source>
        <dbReference type="ARBA" id="ARBA00022023"/>
    </source>
</evidence>
<dbReference type="Gene3D" id="1.10.340.30">
    <property type="entry name" value="Hypothetical protein, domain 2"/>
    <property type="match status" value="1"/>
</dbReference>
<keyword evidence="10" id="KW-0411">Iron-sulfur</keyword>
<dbReference type="InterPro" id="IPR044298">
    <property type="entry name" value="MIG/MutY"/>
</dbReference>
<evidence type="ECO:0000256" key="7">
    <source>
        <dbReference type="ARBA" id="ARBA00022763"/>
    </source>
</evidence>
<evidence type="ECO:0000256" key="1">
    <source>
        <dbReference type="ARBA" id="ARBA00000843"/>
    </source>
</evidence>
<dbReference type="Pfam" id="PF14815">
    <property type="entry name" value="NUDIX_4"/>
    <property type="match status" value="1"/>
</dbReference>
<dbReference type="GO" id="GO:0034039">
    <property type="term" value="F:8-oxo-7,8-dihydroguanine DNA N-glycosylase activity"/>
    <property type="evidence" value="ECO:0007669"/>
    <property type="project" value="TreeGrafter"/>
</dbReference>
<dbReference type="EC" id="3.2.2.31" evidence="3 15"/>
<comment type="catalytic activity">
    <reaction evidence="1 15">
        <text>Hydrolyzes free adenine bases from 7,8-dihydro-8-oxoguanine:adenine mismatched double-stranded DNA, leaving an apurinic site.</text>
        <dbReference type="EC" id="3.2.2.31"/>
    </reaction>
</comment>
<dbReference type="InterPro" id="IPR003265">
    <property type="entry name" value="HhH-GPD_domain"/>
</dbReference>
<dbReference type="GO" id="GO:0046872">
    <property type="term" value="F:metal ion binding"/>
    <property type="evidence" value="ECO:0007669"/>
    <property type="project" value="UniProtKB-UniRule"/>
</dbReference>
<evidence type="ECO:0000259" key="16">
    <source>
        <dbReference type="SMART" id="SM00478"/>
    </source>
</evidence>
<dbReference type="NCBIfam" id="TIGR01084">
    <property type="entry name" value="mutY"/>
    <property type="match status" value="1"/>
</dbReference>
<dbReference type="InterPro" id="IPR000445">
    <property type="entry name" value="HhH_motif"/>
</dbReference>
<dbReference type="GO" id="GO:0032357">
    <property type="term" value="F:oxidized purine DNA binding"/>
    <property type="evidence" value="ECO:0007669"/>
    <property type="project" value="TreeGrafter"/>
</dbReference>
<keyword evidence="7 15" id="KW-0227">DNA damage</keyword>
<dbReference type="GO" id="GO:0035485">
    <property type="term" value="F:adenine/guanine mispair binding"/>
    <property type="evidence" value="ECO:0007669"/>
    <property type="project" value="TreeGrafter"/>
</dbReference>
<dbReference type="PANTHER" id="PTHR42944">
    <property type="entry name" value="ADENINE DNA GLYCOSYLASE"/>
    <property type="match status" value="1"/>
</dbReference>
<keyword evidence="11" id="KW-0238">DNA-binding</keyword>
<evidence type="ECO:0000256" key="9">
    <source>
        <dbReference type="ARBA" id="ARBA00023004"/>
    </source>
</evidence>
<dbReference type="GO" id="GO:0000701">
    <property type="term" value="F:purine-specific mismatch base pair DNA N-glycosylase activity"/>
    <property type="evidence" value="ECO:0007669"/>
    <property type="project" value="UniProtKB-EC"/>
</dbReference>
<evidence type="ECO:0000256" key="5">
    <source>
        <dbReference type="ARBA" id="ARBA00022485"/>
    </source>
</evidence>
<dbReference type="Proteomes" id="UP000284219">
    <property type="component" value="Unassembled WGS sequence"/>
</dbReference>
<keyword evidence="12" id="KW-0234">DNA repair</keyword>
<evidence type="ECO:0000256" key="8">
    <source>
        <dbReference type="ARBA" id="ARBA00022801"/>
    </source>
</evidence>
<reference evidence="17 18" key="1">
    <citation type="submission" date="2016-08" db="EMBL/GenBank/DDBJ databases">
        <title>Novel Firmicute Genomes.</title>
        <authorList>
            <person name="Poppleton D.I."/>
            <person name="Gribaldo S."/>
        </authorList>
    </citation>
    <scope>NUCLEOTIDE SEQUENCE [LARGE SCALE GENOMIC DNA]</scope>
    <source>
        <strain evidence="17 18">RAOx-1</strain>
    </source>
</reference>
<dbReference type="InterPro" id="IPR005760">
    <property type="entry name" value="A/G_AdeGlyc_MutY"/>
</dbReference>
<evidence type="ECO:0000256" key="2">
    <source>
        <dbReference type="ARBA" id="ARBA00008343"/>
    </source>
</evidence>
<evidence type="ECO:0000256" key="13">
    <source>
        <dbReference type="ARBA" id="ARBA00023295"/>
    </source>
</evidence>
<dbReference type="PANTHER" id="PTHR42944:SF1">
    <property type="entry name" value="ADENINE DNA GLYCOSYLASE"/>
    <property type="match status" value="1"/>
</dbReference>
<evidence type="ECO:0000313" key="17">
    <source>
        <dbReference type="EMBL" id="RKD21023.1"/>
    </source>
</evidence>
<comment type="similarity">
    <text evidence="2 15">Belongs to the Nth/MutY family.</text>
</comment>
<keyword evidence="6" id="KW-0479">Metal-binding</keyword>
<dbReference type="OrthoDB" id="9802365at2"/>
<evidence type="ECO:0000256" key="12">
    <source>
        <dbReference type="ARBA" id="ARBA00023204"/>
    </source>
</evidence>
<evidence type="ECO:0000256" key="6">
    <source>
        <dbReference type="ARBA" id="ARBA00022723"/>
    </source>
</evidence>
<evidence type="ECO:0000256" key="11">
    <source>
        <dbReference type="ARBA" id="ARBA00023125"/>
    </source>
</evidence>
<keyword evidence="8" id="KW-0378">Hydrolase</keyword>
<evidence type="ECO:0000256" key="14">
    <source>
        <dbReference type="ARBA" id="ARBA00058550"/>
    </source>
</evidence>
<gene>
    <name evidence="17" type="ORF">BEP19_15185</name>
</gene>
<dbReference type="SUPFAM" id="SSF55811">
    <property type="entry name" value="Nudix"/>
    <property type="match status" value="1"/>
</dbReference>
<keyword evidence="9 15" id="KW-0408">Iron</keyword>
<comment type="cofactor">
    <cofactor evidence="15">
        <name>[4Fe-4S] cluster</name>
        <dbReference type="ChEBI" id="CHEBI:49883"/>
    </cofactor>
    <text evidence="15">Binds 1 [4Fe-4S] cluster.</text>
</comment>
<sequence>MIRNFDVKTFQDQLLHWFERNLRDLPWRKDKDPYKVWVSEIMLQQTRVDTVIPYFERFVERFPTLDALAAAEEEDVLKMWEGLGYYSRARNLHTGVKEVQATYGGHVPNDPTEIIKIKGIGPYTAGAILSIAYDQPEPAVDGNVMRVLSRLLNIKEDIQKVRTRRQFEEIIREMIAAHNPSYFNQALMELGALICSPRSPSCQQCPVSSHCEAKRLEIQEELPVKGKAKPPRPVDLSVAFIKYNEQILIRQRPDQGLLASLWELPNAEGNQHDLQHHLKQQGLRVLSLMPILEQQHIFSHLIWNMVIFYVEVEQMEEQAGHWVDWGQLDDYTFPASYQRIFFRLTDFFT</sequence>
<name>A0A419SDQ5_9BACL</name>
<evidence type="ECO:0000256" key="3">
    <source>
        <dbReference type="ARBA" id="ARBA00012045"/>
    </source>
</evidence>
<comment type="function">
    <text evidence="15">Adenine glycosylase active on G-A mispairs.</text>
</comment>
<dbReference type="GO" id="GO:0006284">
    <property type="term" value="P:base-excision repair"/>
    <property type="evidence" value="ECO:0007669"/>
    <property type="project" value="UniProtKB-UniRule"/>
</dbReference>
<dbReference type="EMBL" id="MCHY01000013">
    <property type="protein sequence ID" value="RKD21023.1"/>
    <property type="molecule type" value="Genomic_DNA"/>
</dbReference>
<feature type="domain" description="HhH-GPD" evidence="16">
    <location>
        <begin position="42"/>
        <end position="193"/>
    </location>
</feature>
<dbReference type="RefSeq" id="WP_120191090.1">
    <property type="nucleotide sequence ID" value="NZ_MCHY01000013.1"/>
</dbReference>
<dbReference type="InterPro" id="IPR011257">
    <property type="entry name" value="DNA_glycosylase"/>
</dbReference>
<dbReference type="CDD" id="cd03431">
    <property type="entry name" value="NUDIX_DNA_Glycosylase_C-MutY"/>
    <property type="match status" value="1"/>
</dbReference>